<evidence type="ECO:0000313" key="3">
    <source>
        <dbReference type="Proteomes" id="UP000179686"/>
    </source>
</evidence>
<evidence type="ECO:0000256" key="1">
    <source>
        <dbReference type="SAM" id="Phobius"/>
    </source>
</evidence>
<keyword evidence="1" id="KW-0472">Membrane</keyword>
<dbReference type="STRING" id="1801752.A3J61_01705"/>
<sequence>MNSDFFKKIKTMFHSAPKLPSKPFAETGFRPMLLWKILLVVYLFLIIFFTLFTIFSYNFLTKNREGFIDPSLAITPKINASKIEKVNTFFANRAGLVEAVYKKTIIDPGTN</sequence>
<organism evidence="2 3">
    <name type="scientific">Candidatus Nomurabacteria bacterium RIFCSPHIGHO2_02_FULL_38_15</name>
    <dbReference type="NCBI Taxonomy" id="1801752"/>
    <lineage>
        <taxon>Bacteria</taxon>
        <taxon>Candidatus Nomuraibacteriota</taxon>
    </lineage>
</organism>
<dbReference type="AlphaFoldDB" id="A0A1F6VQM2"/>
<comment type="caution">
    <text evidence="2">The sequence shown here is derived from an EMBL/GenBank/DDBJ whole genome shotgun (WGS) entry which is preliminary data.</text>
</comment>
<proteinExistence type="predicted"/>
<gene>
    <name evidence="2" type="ORF">A3J61_01705</name>
</gene>
<evidence type="ECO:0000313" key="2">
    <source>
        <dbReference type="EMBL" id="OGI71933.1"/>
    </source>
</evidence>
<dbReference type="Proteomes" id="UP000179686">
    <property type="component" value="Unassembled WGS sequence"/>
</dbReference>
<keyword evidence="1" id="KW-0812">Transmembrane</keyword>
<name>A0A1F6VQM2_9BACT</name>
<reference evidence="2 3" key="1">
    <citation type="journal article" date="2016" name="Nat. Commun.">
        <title>Thousands of microbial genomes shed light on interconnected biogeochemical processes in an aquifer system.</title>
        <authorList>
            <person name="Anantharaman K."/>
            <person name="Brown C.T."/>
            <person name="Hug L.A."/>
            <person name="Sharon I."/>
            <person name="Castelle C.J."/>
            <person name="Probst A.J."/>
            <person name="Thomas B.C."/>
            <person name="Singh A."/>
            <person name="Wilkins M.J."/>
            <person name="Karaoz U."/>
            <person name="Brodie E.L."/>
            <person name="Williams K.H."/>
            <person name="Hubbard S.S."/>
            <person name="Banfield J.F."/>
        </authorList>
    </citation>
    <scope>NUCLEOTIDE SEQUENCE [LARGE SCALE GENOMIC DNA]</scope>
</reference>
<dbReference type="EMBL" id="MFUC01000015">
    <property type="protein sequence ID" value="OGI71933.1"/>
    <property type="molecule type" value="Genomic_DNA"/>
</dbReference>
<feature type="transmembrane region" description="Helical" evidence="1">
    <location>
        <begin position="33"/>
        <end position="55"/>
    </location>
</feature>
<keyword evidence="1" id="KW-1133">Transmembrane helix</keyword>
<accession>A0A1F6VQM2</accession>
<protein>
    <submittedName>
        <fullName evidence="2">Uncharacterized protein</fullName>
    </submittedName>
</protein>